<name>X1EDW1_9ZZZZ</name>
<comment type="caution">
    <text evidence="1">The sequence shown here is derived from an EMBL/GenBank/DDBJ whole genome shotgun (WGS) entry which is preliminary data.</text>
</comment>
<reference evidence="1" key="1">
    <citation type="journal article" date="2014" name="Front. Microbiol.">
        <title>High frequency of phylogenetically diverse reductive dehalogenase-homologous genes in deep subseafloor sedimentary metagenomes.</title>
        <authorList>
            <person name="Kawai M."/>
            <person name="Futagami T."/>
            <person name="Toyoda A."/>
            <person name="Takaki Y."/>
            <person name="Nishi S."/>
            <person name="Hori S."/>
            <person name="Arai W."/>
            <person name="Tsubouchi T."/>
            <person name="Morono Y."/>
            <person name="Uchiyama I."/>
            <person name="Ito T."/>
            <person name="Fujiyama A."/>
            <person name="Inagaki F."/>
            <person name="Takami H."/>
        </authorList>
    </citation>
    <scope>NUCLEOTIDE SEQUENCE</scope>
    <source>
        <strain evidence="1">Expedition CK06-06</strain>
    </source>
</reference>
<dbReference type="EMBL" id="BART01035529">
    <property type="protein sequence ID" value="GAH15344.1"/>
    <property type="molecule type" value="Genomic_DNA"/>
</dbReference>
<gene>
    <name evidence="1" type="ORF">S01H4_60298</name>
</gene>
<organism evidence="1">
    <name type="scientific">marine sediment metagenome</name>
    <dbReference type="NCBI Taxonomy" id="412755"/>
    <lineage>
        <taxon>unclassified sequences</taxon>
        <taxon>metagenomes</taxon>
        <taxon>ecological metagenomes</taxon>
    </lineage>
</organism>
<accession>X1EDW1</accession>
<feature type="non-terminal residue" evidence="1">
    <location>
        <position position="90"/>
    </location>
</feature>
<protein>
    <submittedName>
        <fullName evidence="1">Uncharacterized protein</fullName>
    </submittedName>
</protein>
<dbReference type="AlphaFoldDB" id="X1EDW1"/>
<proteinExistence type="predicted"/>
<evidence type="ECO:0000313" key="1">
    <source>
        <dbReference type="EMBL" id="GAH15344.1"/>
    </source>
</evidence>
<sequence length="90" mass="10759">MHDLIKGAPSTKGLKDYQIDLLRSYIKLSQDKKIIIAMHTPPVSPNLSYFKKRKLRRKFRLKRKLEWSDFYEVNLKNYIGHSRLDKIVNL</sequence>